<evidence type="ECO:0000313" key="3">
    <source>
        <dbReference type="Proteomes" id="UP000053455"/>
    </source>
</evidence>
<sequence length="251" mass="27056">MAKASKARARRISPTFPAADGRLALLLAAAAMLLGARVWLAENPQHNPWASLDLRDPHGLFTGAKLASLRGDIPACHAVLNRSEVTFTSLEPAIDGECARPDRVILGDTLLVPADPQMTCPVAAGLSMWIDQDVQRLARDILGSSVIRVEQLGTYSCRRMYGAPGGDWSEHATGNAIDISAFILADGRQISLLEDWEAGSAGDNASARFLRETRDSACRSFGTVLSPDYNAAHADHFHLDQARSPDRGICR</sequence>
<protein>
    <recommendedName>
        <fullName evidence="1">Extensin-like C-terminal domain-containing protein</fullName>
    </recommendedName>
</protein>
<dbReference type="EMBL" id="LBHU01000002">
    <property type="protein sequence ID" value="KLI63780.1"/>
    <property type="molecule type" value="Genomic_DNA"/>
</dbReference>
<proteinExistence type="predicted"/>
<feature type="domain" description="Extensin-like C-terminal" evidence="1">
    <location>
        <begin position="75"/>
        <end position="251"/>
    </location>
</feature>
<reference evidence="2 3" key="1">
    <citation type="submission" date="2015-04" db="EMBL/GenBank/DDBJ databases">
        <title>The draft genome sequence of Erythrobacter marinus HWDM-33.</title>
        <authorList>
            <person name="Zhuang L."/>
            <person name="Liu Y."/>
            <person name="Shao Z."/>
        </authorList>
    </citation>
    <scope>NUCLEOTIDE SEQUENCE [LARGE SCALE GENOMIC DNA]</scope>
    <source>
        <strain evidence="2 3">HWDM-33</strain>
    </source>
</reference>
<name>A0A0H0XTY7_9SPHN</name>
<dbReference type="OrthoDB" id="9809788at2"/>
<keyword evidence="3" id="KW-1185">Reference proteome</keyword>
<dbReference type="InterPro" id="IPR009683">
    <property type="entry name" value="Extensin-like_C"/>
</dbReference>
<dbReference type="Pfam" id="PF06904">
    <property type="entry name" value="Extensin-like_C"/>
    <property type="match status" value="1"/>
</dbReference>
<evidence type="ECO:0000313" key="2">
    <source>
        <dbReference type="EMBL" id="KLI63780.1"/>
    </source>
</evidence>
<dbReference type="AlphaFoldDB" id="A0A0H0XTY7"/>
<accession>A0A0H0XTY7</accession>
<organism evidence="2 3">
    <name type="scientific">Aurantiacibacter marinus</name>
    <dbReference type="NCBI Taxonomy" id="874156"/>
    <lineage>
        <taxon>Bacteria</taxon>
        <taxon>Pseudomonadati</taxon>
        <taxon>Pseudomonadota</taxon>
        <taxon>Alphaproteobacteria</taxon>
        <taxon>Sphingomonadales</taxon>
        <taxon>Erythrobacteraceae</taxon>
        <taxon>Aurantiacibacter</taxon>
    </lineage>
</organism>
<evidence type="ECO:0000259" key="1">
    <source>
        <dbReference type="Pfam" id="PF06904"/>
    </source>
</evidence>
<gene>
    <name evidence="2" type="ORF">AAV99_08675</name>
</gene>
<dbReference type="STRING" id="874156.GCA_001021555_01583"/>
<comment type="caution">
    <text evidence="2">The sequence shown here is derived from an EMBL/GenBank/DDBJ whole genome shotgun (WGS) entry which is preliminary data.</text>
</comment>
<dbReference type="Proteomes" id="UP000053455">
    <property type="component" value="Unassembled WGS sequence"/>
</dbReference>
<dbReference type="PATRIC" id="fig|874156.12.peg.1782"/>
<dbReference type="RefSeq" id="WP_047093594.1">
    <property type="nucleotide sequence ID" value="NZ_LBHU01000002.1"/>
</dbReference>